<dbReference type="Pfam" id="PF00041">
    <property type="entry name" value="fn3"/>
    <property type="match status" value="1"/>
</dbReference>
<dbReference type="Ensembl" id="ENSGMOT00000074755.1">
    <property type="protein sequence ID" value="ENSGMOP00000043520.1"/>
    <property type="gene ID" value="ENSGMOG00000032282.1"/>
</dbReference>
<keyword evidence="15" id="KW-1185">Reference proteome</keyword>
<evidence type="ECO:0000256" key="3">
    <source>
        <dbReference type="ARBA" id="ARBA00022692"/>
    </source>
</evidence>
<evidence type="ECO:0000256" key="4">
    <source>
        <dbReference type="ARBA" id="ARBA00022729"/>
    </source>
</evidence>
<dbReference type="RefSeq" id="XP_030213585.1">
    <property type="nucleotide sequence ID" value="XM_030357725.1"/>
</dbReference>
<keyword evidence="3 11" id="KW-0812">Transmembrane</keyword>
<keyword evidence="5" id="KW-0677">Repeat</keyword>
<dbReference type="OrthoDB" id="9887129at2759"/>
<dbReference type="SUPFAM" id="SSF49265">
    <property type="entry name" value="Fibronectin type III"/>
    <property type="match status" value="3"/>
</dbReference>
<dbReference type="PANTHER" id="PTHR48423:SF1">
    <property type="entry name" value="INTERLEUKIN-27 RECEPTOR SUBUNIT ALPHA"/>
    <property type="match status" value="1"/>
</dbReference>
<organism evidence="14 15">
    <name type="scientific">Gadus morhua</name>
    <name type="common">Atlantic cod</name>
    <dbReference type="NCBI Taxonomy" id="8049"/>
    <lineage>
        <taxon>Eukaryota</taxon>
        <taxon>Metazoa</taxon>
        <taxon>Chordata</taxon>
        <taxon>Craniata</taxon>
        <taxon>Vertebrata</taxon>
        <taxon>Euteleostomi</taxon>
        <taxon>Actinopterygii</taxon>
        <taxon>Neopterygii</taxon>
        <taxon>Teleostei</taxon>
        <taxon>Neoteleostei</taxon>
        <taxon>Acanthomorphata</taxon>
        <taxon>Zeiogadaria</taxon>
        <taxon>Gadariae</taxon>
        <taxon>Gadiformes</taxon>
        <taxon>Gadoidei</taxon>
        <taxon>Gadidae</taxon>
        <taxon>Gadus</taxon>
    </lineage>
</organism>
<dbReference type="CDD" id="cd00063">
    <property type="entry name" value="FN3"/>
    <property type="match status" value="2"/>
</dbReference>
<keyword evidence="4 12" id="KW-0732">Signal</keyword>
<reference evidence="14" key="2">
    <citation type="submission" date="2025-09" db="UniProtKB">
        <authorList>
            <consortium name="Ensembl"/>
        </authorList>
    </citation>
    <scope>IDENTIFICATION</scope>
</reference>
<comment type="subcellular location">
    <subcellularLocation>
        <location evidence="1">Membrane</location>
        <topology evidence="1">Single-pass type I membrane protein</topology>
    </subcellularLocation>
</comment>
<evidence type="ECO:0000256" key="5">
    <source>
        <dbReference type="ARBA" id="ARBA00022737"/>
    </source>
</evidence>
<feature type="transmembrane region" description="Helical" evidence="11">
    <location>
        <begin position="625"/>
        <end position="648"/>
    </location>
</feature>
<dbReference type="InterPro" id="IPR052672">
    <property type="entry name" value="Type1_Cytokine_Rcpt_Type2"/>
</dbReference>
<dbReference type="AlphaFoldDB" id="A0A8C5FKM3"/>
<evidence type="ECO:0000259" key="13">
    <source>
        <dbReference type="PROSITE" id="PS50853"/>
    </source>
</evidence>
<name>A0A8C5FKM3_GADMO</name>
<accession>A0A8C5FKM3</accession>
<keyword evidence="6 11" id="KW-1133">Transmembrane helix</keyword>
<dbReference type="RefSeq" id="XP_030213584.1">
    <property type="nucleotide sequence ID" value="XM_030357724.1"/>
</dbReference>
<dbReference type="RefSeq" id="XP_030213588.1">
    <property type="nucleotide sequence ID" value="XM_030357728.1"/>
</dbReference>
<feature type="domain" description="Fibronectin type-III" evidence="13">
    <location>
        <begin position="428"/>
        <end position="525"/>
    </location>
</feature>
<dbReference type="Pfam" id="PF06328">
    <property type="entry name" value="Lep_receptor_Ig"/>
    <property type="match status" value="1"/>
</dbReference>
<evidence type="ECO:0000256" key="1">
    <source>
        <dbReference type="ARBA" id="ARBA00004479"/>
    </source>
</evidence>
<dbReference type="RefSeq" id="XP_030213586.1">
    <property type="nucleotide sequence ID" value="XM_030357726.1"/>
</dbReference>
<dbReference type="RefSeq" id="XP_030213582.1">
    <property type="nucleotide sequence ID" value="XM_030357722.1"/>
</dbReference>
<dbReference type="RefSeq" id="XP_030213587.1">
    <property type="nucleotide sequence ID" value="XM_030357727.1"/>
</dbReference>
<dbReference type="GeneID" id="115545015"/>
<evidence type="ECO:0000256" key="11">
    <source>
        <dbReference type="SAM" id="Phobius"/>
    </source>
</evidence>
<evidence type="ECO:0000256" key="10">
    <source>
        <dbReference type="SAM" id="MobiDB-lite"/>
    </source>
</evidence>
<protein>
    <submittedName>
        <fullName evidence="14">Colony stimulating factor 3 receptor</fullName>
    </submittedName>
</protein>
<keyword evidence="9" id="KW-0325">Glycoprotein</keyword>
<dbReference type="PROSITE" id="PS50853">
    <property type="entry name" value="FN3"/>
    <property type="match status" value="3"/>
</dbReference>
<evidence type="ECO:0000256" key="6">
    <source>
        <dbReference type="ARBA" id="ARBA00022989"/>
    </source>
</evidence>
<reference evidence="14" key="1">
    <citation type="submission" date="2025-08" db="UniProtKB">
        <authorList>
            <consortium name="Ensembl"/>
        </authorList>
    </citation>
    <scope>IDENTIFICATION</scope>
</reference>
<dbReference type="InterPro" id="IPR003961">
    <property type="entry name" value="FN3_dom"/>
</dbReference>
<dbReference type="RefSeq" id="XP_030213579.1">
    <property type="nucleotide sequence ID" value="XM_030357719.1"/>
</dbReference>
<evidence type="ECO:0000256" key="7">
    <source>
        <dbReference type="ARBA" id="ARBA00023136"/>
    </source>
</evidence>
<dbReference type="InterPro" id="IPR013783">
    <property type="entry name" value="Ig-like_fold"/>
</dbReference>
<keyword evidence="8" id="KW-0675">Receptor</keyword>
<sequence length="831" mass="91035">MAPEWLTLMSALLASATAADGGGVRRCVEVRASSQLVPVGSEVKATCVVRPDCPLLGGGVTNMELRLDRLLLARGPVTHGNRSVSNGNISTVTAVVKLNQSSALLTCCLQTEPSPSVCRLEGGLEVRAGLPPLPPGGLGCQTYLTLPSTMNCSWEPDPRDPLLRTRYTLHTRLGVSAETSSYVAPLGAWRVVLPRRAFVLYQDMTLWVTASNALGDATSDPITVEPLKSVRFEPPLLGRVKTDRSGCLWLEWSLSLRQQFMSSKMTLEARLRDTQTPSQTPTWRLATVQSKLVCDLLHGTQYKVQVRACYQGSPWSDWSPAQTGSTQEKAPVGRLEYWMKEDEKDKRQAYHSVHLFWKPSRGFRPNGRVSYVVTTDTGGRQQLCSTAGSSCELPLRRRVKKVFLWARNSAGESAPTLVPLLPLQDRWAVSNLTVISHGDHALLVQWKTGSGPTGPGFSDFVVEWRPLLKRNSSSLLFDLANRNQSSLLLTGPFEPFQPYQVSVYPRFTGAIGRPNTATAYCKQKAPSSAPDLKVRSMWQPSVELTWEELPLQERNGIISSYKLSYWADPKHITVVTVDPGNPRVLLKGLRRVTSYSFQLTVSTNGGNRSGSVITYMTLSADASDVGMLLALSFSGLSLVAFIAFTAWLRYKKRVTVVLCPMIPDPAHSSIRSWSFDTLQELSWGWEDEDPPTVSLSRLSLTELSQKAGWWEETSDLGDSVCSSPLSPCGSVSYATVLCGAPYAGQRAGGAAAFRRSESSQPLLEEERYQNLAPGELGAPGDVIAHQPFFFGEGAGSDAEWEEFPMLRALGDGWTDSGLQPKTDSGLQPETD</sequence>
<dbReference type="GeneTree" id="ENSGT00940000158915"/>
<feature type="chain" id="PRO_5046610464" evidence="12">
    <location>
        <begin position="19"/>
        <end position="831"/>
    </location>
</feature>
<proteinExistence type="inferred from homology"/>
<dbReference type="Gene3D" id="2.60.40.10">
    <property type="entry name" value="Immunoglobulins"/>
    <property type="match status" value="5"/>
</dbReference>
<gene>
    <name evidence="14" type="primary">CSF3R</name>
</gene>
<evidence type="ECO:0000313" key="14">
    <source>
        <dbReference type="Ensembl" id="ENSGMOP00000043520.1"/>
    </source>
</evidence>
<feature type="domain" description="Fibronectin type-III" evidence="13">
    <location>
        <begin position="526"/>
        <end position="622"/>
    </location>
</feature>
<evidence type="ECO:0000313" key="15">
    <source>
        <dbReference type="Proteomes" id="UP000694546"/>
    </source>
</evidence>
<keyword evidence="7 11" id="KW-0472">Membrane</keyword>
<evidence type="ECO:0000256" key="12">
    <source>
        <dbReference type="SAM" id="SignalP"/>
    </source>
</evidence>
<dbReference type="PANTHER" id="PTHR48423">
    <property type="entry name" value="INTERLEUKIN-27 RECEPTOR SUBUNIT ALPHA"/>
    <property type="match status" value="1"/>
</dbReference>
<feature type="domain" description="Fibronectin type-III" evidence="13">
    <location>
        <begin position="234"/>
        <end position="329"/>
    </location>
</feature>
<feature type="compositionally biased region" description="Polar residues" evidence="10">
    <location>
        <begin position="816"/>
        <end position="831"/>
    </location>
</feature>
<dbReference type="Proteomes" id="UP000694546">
    <property type="component" value="Chromosome 6"/>
</dbReference>
<evidence type="ECO:0000256" key="9">
    <source>
        <dbReference type="ARBA" id="ARBA00023180"/>
    </source>
</evidence>
<dbReference type="OMA" id="SYCSIPR"/>
<evidence type="ECO:0000256" key="8">
    <source>
        <dbReference type="ARBA" id="ARBA00023170"/>
    </source>
</evidence>
<dbReference type="InterPro" id="IPR010457">
    <property type="entry name" value="IgC2-like_lig-bd"/>
</dbReference>
<feature type="signal peptide" evidence="12">
    <location>
        <begin position="1"/>
        <end position="18"/>
    </location>
</feature>
<dbReference type="GO" id="GO:0005886">
    <property type="term" value="C:plasma membrane"/>
    <property type="evidence" value="ECO:0007669"/>
    <property type="project" value="UniProtKB-ARBA"/>
</dbReference>
<feature type="region of interest" description="Disordered" evidence="10">
    <location>
        <begin position="810"/>
        <end position="831"/>
    </location>
</feature>
<dbReference type="InterPro" id="IPR036116">
    <property type="entry name" value="FN3_sf"/>
</dbReference>
<evidence type="ECO:0000256" key="2">
    <source>
        <dbReference type="ARBA" id="ARBA00008921"/>
    </source>
</evidence>
<comment type="similarity">
    <text evidence="2">Belongs to the type I cytokine receptor family. Type 2 subfamily.</text>
</comment>
<dbReference type="SMART" id="SM00060">
    <property type="entry name" value="FN3"/>
    <property type="match status" value="3"/>
</dbReference>
<dbReference type="RefSeq" id="XP_030213583.1">
    <property type="nucleotide sequence ID" value="XM_030357723.1"/>
</dbReference>